<dbReference type="GO" id="GO:0003700">
    <property type="term" value="F:DNA-binding transcription factor activity"/>
    <property type="evidence" value="ECO:0007669"/>
    <property type="project" value="InterPro"/>
</dbReference>
<keyword evidence="4" id="KW-0804">Transcription</keyword>
<keyword evidence="3" id="KW-0238">DNA-binding</keyword>
<dbReference type="SUPFAM" id="SSF57959">
    <property type="entry name" value="Leucine zipper domain"/>
    <property type="match status" value="1"/>
</dbReference>
<evidence type="ECO:0000313" key="8">
    <source>
        <dbReference type="EnsemblPlants" id="Kaladp0033s0196.1.v1.1.CDS.1"/>
    </source>
</evidence>
<dbReference type="SMART" id="SM00338">
    <property type="entry name" value="BRLZ"/>
    <property type="match status" value="1"/>
</dbReference>
<evidence type="ECO:0000256" key="6">
    <source>
        <dbReference type="SAM" id="MobiDB-lite"/>
    </source>
</evidence>
<dbReference type="Pfam" id="PF00170">
    <property type="entry name" value="bZIP_1"/>
    <property type="match status" value="1"/>
</dbReference>
<feature type="domain" description="BZIP" evidence="7">
    <location>
        <begin position="25"/>
        <end position="88"/>
    </location>
</feature>
<dbReference type="GO" id="GO:0005634">
    <property type="term" value="C:nucleus"/>
    <property type="evidence" value="ECO:0007669"/>
    <property type="project" value="UniProtKB-SubCell"/>
</dbReference>
<sequence length="157" mass="17765">MASSSGASSASTLMQNSGSETDLLDERKRKRMNSNRESARRSRMRKQKQLDDLVAQVGQLRSENNQIIGGINSATQHYLDIEAENSVLRAQHQELNYRLQYLNQIIGCLTRNSAPYEELDERCGYAFDDDIDGLLSQWHAPYLAQQPIAASAEVFHF</sequence>
<proteinExistence type="predicted"/>
<dbReference type="GO" id="GO:0046982">
    <property type="term" value="F:protein heterodimerization activity"/>
    <property type="evidence" value="ECO:0007669"/>
    <property type="project" value="UniProtKB-ARBA"/>
</dbReference>
<dbReference type="GO" id="GO:0000976">
    <property type="term" value="F:transcription cis-regulatory region binding"/>
    <property type="evidence" value="ECO:0007669"/>
    <property type="project" value="TreeGrafter"/>
</dbReference>
<keyword evidence="9" id="KW-1185">Reference proteome</keyword>
<accession>A0A7N0TE53</accession>
<dbReference type="PROSITE" id="PS00036">
    <property type="entry name" value="BZIP_BASIC"/>
    <property type="match status" value="1"/>
</dbReference>
<evidence type="ECO:0000256" key="4">
    <source>
        <dbReference type="ARBA" id="ARBA00023163"/>
    </source>
</evidence>
<feature type="compositionally biased region" description="Low complexity" evidence="6">
    <location>
        <begin position="1"/>
        <end position="11"/>
    </location>
</feature>
<evidence type="ECO:0000256" key="1">
    <source>
        <dbReference type="ARBA" id="ARBA00004123"/>
    </source>
</evidence>
<feature type="region of interest" description="Disordered" evidence="6">
    <location>
        <begin position="1"/>
        <end position="48"/>
    </location>
</feature>
<reference evidence="8" key="1">
    <citation type="submission" date="2021-01" db="UniProtKB">
        <authorList>
            <consortium name="EnsemblPlants"/>
        </authorList>
    </citation>
    <scope>IDENTIFICATION</scope>
</reference>
<dbReference type="OMA" id="LECDDFF"/>
<dbReference type="PANTHER" id="PTHR45764:SF76">
    <property type="entry name" value="OS02G0132500 PROTEIN"/>
    <property type="match status" value="1"/>
</dbReference>
<dbReference type="InterPro" id="IPR045314">
    <property type="entry name" value="bZIP_plant_GBF1"/>
</dbReference>
<dbReference type="PROSITE" id="PS50217">
    <property type="entry name" value="BZIP"/>
    <property type="match status" value="1"/>
</dbReference>
<evidence type="ECO:0000256" key="3">
    <source>
        <dbReference type="ARBA" id="ARBA00023125"/>
    </source>
</evidence>
<evidence type="ECO:0000259" key="7">
    <source>
        <dbReference type="PROSITE" id="PS50217"/>
    </source>
</evidence>
<evidence type="ECO:0000256" key="2">
    <source>
        <dbReference type="ARBA" id="ARBA00023015"/>
    </source>
</evidence>
<dbReference type="AlphaFoldDB" id="A0A7N0TE53"/>
<dbReference type="InterPro" id="IPR004827">
    <property type="entry name" value="bZIP"/>
</dbReference>
<dbReference type="Gramene" id="Kaladp0033s0196.1.v1.1">
    <property type="protein sequence ID" value="Kaladp0033s0196.1.v1.1.CDS.1"/>
    <property type="gene ID" value="Kaladp0033s0196.v1.1"/>
</dbReference>
<dbReference type="InterPro" id="IPR046347">
    <property type="entry name" value="bZIP_sf"/>
</dbReference>
<dbReference type="CDD" id="cd14702">
    <property type="entry name" value="bZIP_plant_GBF1"/>
    <property type="match status" value="1"/>
</dbReference>
<name>A0A7N0TE53_KALFE</name>
<protein>
    <recommendedName>
        <fullName evidence="7">BZIP domain-containing protein</fullName>
    </recommendedName>
</protein>
<evidence type="ECO:0000313" key="9">
    <source>
        <dbReference type="Proteomes" id="UP000594263"/>
    </source>
</evidence>
<comment type="subcellular location">
    <subcellularLocation>
        <location evidence="1">Nucleus</location>
    </subcellularLocation>
</comment>
<dbReference type="GO" id="GO:0045893">
    <property type="term" value="P:positive regulation of DNA-templated transcription"/>
    <property type="evidence" value="ECO:0007669"/>
    <property type="project" value="TreeGrafter"/>
</dbReference>
<dbReference type="EnsemblPlants" id="Kaladp0033s0196.1.v1.1">
    <property type="protein sequence ID" value="Kaladp0033s0196.1.v1.1.CDS.1"/>
    <property type="gene ID" value="Kaladp0033s0196.v1.1"/>
</dbReference>
<evidence type="ECO:0000256" key="5">
    <source>
        <dbReference type="ARBA" id="ARBA00023242"/>
    </source>
</evidence>
<dbReference type="FunFam" id="1.20.5.170:FF:000020">
    <property type="entry name" value="BZIP transcription factor"/>
    <property type="match status" value="1"/>
</dbReference>
<keyword evidence="2" id="KW-0805">Transcription regulation</keyword>
<dbReference type="Proteomes" id="UP000594263">
    <property type="component" value="Unplaced"/>
</dbReference>
<dbReference type="Gene3D" id="1.20.5.170">
    <property type="match status" value="1"/>
</dbReference>
<organism evidence="8 9">
    <name type="scientific">Kalanchoe fedtschenkoi</name>
    <name type="common">Lavender scallops</name>
    <name type="synonym">South American air plant</name>
    <dbReference type="NCBI Taxonomy" id="63787"/>
    <lineage>
        <taxon>Eukaryota</taxon>
        <taxon>Viridiplantae</taxon>
        <taxon>Streptophyta</taxon>
        <taxon>Embryophyta</taxon>
        <taxon>Tracheophyta</taxon>
        <taxon>Spermatophyta</taxon>
        <taxon>Magnoliopsida</taxon>
        <taxon>eudicotyledons</taxon>
        <taxon>Gunneridae</taxon>
        <taxon>Pentapetalae</taxon>
        <taxon>Saxifragales</taxon>
        <taxon>Crassulaceae</taxon>
        <taxon>Kalanchoe</taxon>
    </lineage>
</organism>
<keyword evidence="5" id="KW-0539">Nucleus</keyword>
<dbReference type="PANTHER" id="PTHR45764">
    <property type="entry name" value="BZIP TRANSCRIPTION FACTOR 44"/>
    <property type="match status" value="1"/>
</dbReference>